<dbReference type="PANTHER" id="PTHR40396">
    <property type="entry name" value="ATPASE-LIKE PROTEIN"/>
    <property type="match status" value="1"/>
</dbReference>
<dbReference type="PANTHER" id="PTHR40396:SF1">
    <property type="entry name" value="ATPASE AAA-TYPE CORE DOMAIN-CONTAINING PROTEIN"/>
    <property type="match status" value="1"/>
</dbReference>
<feature type="domain" description="ATPase AAA-type core" evidence="1">
    <location>
        <begin position="48"/>
        <end position="370"/>
    </location>
</feature>
<evidence type="ECO:0000313" key="2">
    <source>
        <dbReference type="EMBL" id="EGK00064.1"/>
    </source>
</evidence>
<reference evidence="2 3" key="1">
    <citation type="submission" date="2011-04" db="EMBL/GenBank/DDBJ databases">
        <title>The Genome Sequence of Dysgonomonas gadei ATCC BAA-286.</title>
        <authorList>
            <consortium name="The Broad Institute Genome Sequencing Platform"/>
            <person name="Earl A."/>
            <person name="Ward D."/>
            <person name="Feldgarden M."/>
            <person name="Gevers D."/>
            <person name="Pudlo N."/>
            <person name="Martens E."/>
            <person name="Allen-Vercoe E."/>
            <person name="Young S.K."/>
            <person name="Zeng Q."/>
            <person name="Gargeya S."/>
            <person name="Fitzgerald M."/>
            <person name="Haas B."/>
            <person name="Abouelleil A."/>
            <person name="Alvarado L."/>
            <person name="Arachchi H.M."/>
            <person name="Berlin A."/>
            <person name="Brown A."/>
            <person name="Chapman S.B."/>
            <person name="Chen Z."/>
            <person name="Dunbar C."/>
            <person name="Freedman E."/>
            <person name="Gearin G."/>
            <person name="Gellesch M."/>
            <person name="Goldberg J."/>
            <person name="Griggs A."/>
            <person name="Gujja S."/>
            <person name="Heiman D."/>
            <person name="Howarth C."/>
            <person name="Larson L."/>
            <person name="Lui A."/>
            <person name="MacDonald P.J.P."/>
            <person name="Mehta T."/>
            <person name="Montmayeur A."/>
            <person name="Murphy C."/>
            <person name="Neiman D."/>
            <person name="Pearson M."/>
            <person name="Priest M."/>
            <person name="Roberts A."/>
            <person name="Saif S."/>
            <person name="Shea T."/>
            <person name="Shenoy N."/>
            <person name="Sisk P."/>
            <person name="Stolte C."/>
            <person name="Sykes S."/>
            <person name="Yandava C."/>
            <person name="Wortman J."/>
            <person name="Nusbaum C."/>
            <person name="Birren B."/>
        </authorList>
    </citation>
    <scope>NUCLEOTIDE SEQUENCE [LARGE SCALE GENOMIC DNA]</scope>
    <source>
        <strain evidence="2 3">ATCC BAA-286</strain>
    </source>
</reference>
<accession>F5J2M1</accession>
<evidence type="ECO:0000259" key="1">
    <source>
        <dbReference type="Pfam" id="PF13304"/>
    </source>
</evidence>
<dbReference type="HOGENOM" id="CLU_046693_2_0_10"/>
<dbReference type="Proteomes" id="UP000004913">
    <property type="component" value="Unassembled WGS sequence"/>
</dbReference>
<sequence>MIHEFRVKNYLSFKNEQVLTFEPTSDSTLDDKYLININDNVKLLKIAYIYGANGSGKSNLLIALHLLRKIITKSPSDKDKKIGVLPFMLDEDSRNQDTLFSITFYIDQKKYFYTIQLNDSIISSEELMYYPTIRPARLFKRTYDIKSESSTIEFGAHIKLSKNDLLTIQGNTLNNSSVLATLTRINVSTSILNTVLEYFRKTICPKLDPNDDLEEYVIKEMDNSPDAKKFILELFREADFNISNLEIKKEDIEVTPEMRKFIEGAPLPEEDKKNILDNGKIEKSDLIFWHKTNNGIFNLNSEVQSDGTLRFLGMSMLLYRLVKQNTVITIDEIGASLHYHLTRYFISSFLNTGANMSQLIFTTHDINLLDEKFVRRDAVWFAEKNIDGETELARLTEKKLHKNVSIYNAYMKGSIGGVPSISN</sequence>
<protein>
    <recommendedName>
        <fullName evidence="1">ATPase AAA-type core domain-containing protein</fullName>
    </recommendedName>
</protein>
<dbReference type="eggNOG" id="COG1106">
    <property type="taxonomic scope" value="Bacteria"/>
</dbReference>
<gene>
    <name evidence="2" type="ORF">HMPREF9455_03588</name>
</gene>
<dbReference type="Pfam" id="PF13304">
    <property type="entry name" value="AAA_21"/>
    <property type="match status" value="1"/>
</dbReference>
<dbReference type="GO" id="GO:0005524">
    <property type="term" value="F:ATP binding"/>
    <property type="evidence" value="ECO:0007669"/>
    <property type="project" value="InterPro"/>
</dbReference>
<dbReference type="EMBL" id="ADLV01000043">
    <property type="protein sequence ID" value="EGK00064.1"/>
    <property type="molecule type" value="Genomic_DNA"/>
</dbReference>
<dbReference type="AlphaFoldDB" id="F5J2M1"/>
<proteinExistence type="predicted"/>
<organism evidence="2 3">
    <name type="scientific">Dysgonomonas gadei ATCC BAA-286</name>
    <dbReference type="NCBI Taxonomy" id="742766"/>
    <lineage>
        <taxon>Bacteria</taxon>
        <taxon>Pseudomonadati</taxon>
        <taxon>Bacteroidota</taxon>
        <taxon>Bacteroidia</taxon>
        <taxon>Bacteroidales</taxon>
        <taxon>Dysgonomonadaceae</taxon>
        <taxon>Dysgonomonas</taxon>
    </lineage>
</organism>
<dbReference type="RefSeq" id="WP_006801121.1">
    <property type="nucleotide sequence ID" value="NZ_GL891989.1"/>
</dbReference>
<dbReference type="OrthoDB" id="9809324at2"/>
<dbReference type="Gene3D" id="3.40.50.300">
    <property type="entry name" value="P-loop containing nucleotide triphosphate hydrolases"/>
    <property type="match status" value="1"/>
</dbReference>
<name>F5J2M1_9BACT</name>
<dbReference type="STRING" id="742766.HMPREF9455_03588"/>
<keyword evidence="3" id="KW-1185">Reference proteome</keyword>
<evidence type="ECO:0000313" key="3">
    <source>
        <dbReference type="Proteomes" id="UP000004913"/>
    </source>
</evidence>
<dbReference type="InterPro" id="IPR003959">
    <property type="entry name" value="ATPase_AAA_core"/>
</dbReference>
<comment type="caution">
    <text evidence="2">The sequence shown here is derived from an EMBL/GenBank/DDBJ whole genome shotgun (WGS) entry which is preliminary data.</text>
</comment>
<dbReference type="SUPFAM" id="SSF52540">
    <property type="entry name" value="P-loop containing nucleoside triphosphate hydrolases"/>
    <property type="match status" value="1"/>
</dbReference>
<dbReference type="GO" id="GO:0016887">
    <property type="term" value="F:ATP hydrolysis activity"/>
    <property type="evidence" value="ECO:0007669"/>
    <property type="project" value="InterPro"/>
</dbReference>
<dbReference type="InterPro" id="IPR027417">
    <property type="entry name" value="P-loop_NTPase"/>
</dbReference>